<comment type="caution">
    <text evidence="2">The sequence shown here is derived from an EMBL/GenBank/DDBJ whole genome shotgun (WGS) entry which is preliminary data.</text>
</comment>
<dbReference type="NCBIfam" id="TIGR04335">
    <property type="entry name" value="AmmeMemoSam_A"/>
    <property type="match status" value="1"/>
</dbReference>
<dbReference type="AlphaFoldDB" id="A0AAW5IZA2"/>
<organism evidence="2 3">
    <name type="scientific">Segatella copri</name>
    <dbReference type="NCBI Taxonomy" id="165179"/>
    <lineage>
        <taxon>Bacteria</taxon>
        <taxon>Pseudomonadati</taxon>
        <taxon>Bacteroidota</taxon>
        <taxon>Bacteroidia</taxon>
        <taxon>Bacteroidales</taxon>
        <taxon>Prevotellaceae</taxon>
        <taxon>Segatella</taxon>
    </lineage>
</organism>
<dbReference type="PANTHER" id="PTHR13016">
    <property type="entry name" value="AMMECR1 HOMOLOG"/>
    <property type="match status" value="1"/>
</dbReference>
<accession>A0AAW5IZA2</accession>
<dbReference type="InterPro" id="IPR036071">
    <property type="entry name" value="AMMECR1_dom_sf"/>
</dbReference>
<feature type="domain" description="AMMECR1" evidence="1">
    <location>
        <begin position="1"/>
        <end position="167"/>
    </location>
</feature>
<dbReference type="PANTHER" id="PTHR13016:SF0">
    <property type="entry name" value="AMME SYNDROME CANDIDATE GENE 1 PROTEIN"/>
    <property type="match status" value="1"/>
</dbReference>
<dbReference type="NCBIfam" id="TIGR00296">
    <property type="entry name" value="TIGR00296 family protein"/>
    <property type="match status" value="1"/>
</dbReference>
<dbReference type="InterPro" id="IPR002733">
    <property type="entry name" value="AMMECR1_domain"/>
</dbReference>
<gene>
    <name evidence="2" type="primary">amrA</name>
    <name evidence="2" type="ORF">NNC55_14765</name>
</gene>
<dbReference type="SUPFAM" id="SSF143447">
    <property type="entry name" value="AMMECR1-like"/>
    <property type="match status" value="1"/>
</dbReference>
<dbReference type="InterPro" id="IPR027623">
    <property type="entry name" value="AmmeMemoSam_A"/>
</dbReference>
<dbReference type="InterPro" id="IPR027485">
    <property type="entry name" value="AMMECR1_N"/>
</dbReference>
<sequence>MLKSIAYHTIKATLEGKKYEPGKLSDVLLTKCGAFVSLHKKGRLRGCIGHFGEDMPLYQVVEHMAKAAAFEDPRFYGVTMEELDDIDIEISVLTPMKRIQSIDEFELGKQGIFMRKGYHTGTFLPQVADEVSWTKEEFLGHCSQDKAGIGWDGWKTAELYTYEAIVF</sequence>
<dbReference type="PROSITE" id="PS51112">
    <property type="entry name" value="AMMECR1"/>
    <property type="match status" value="1"/>
</dbReference>
<reference evidence="2" key="1">
    <citation type="submission" date="2022-07" db="EMBL/GenBank/DDBJ databases">
        <title>Prevotella copri.</title>
        <authorList>
            <person name="Yang C."/>
        </authorList>
    </citation>
    <scope>NUCLEOTIDE SEQUENCE</scope>
    <source>
        <strain evidence="2">HF1476</strain>
    </source>
</reference>
<dbReference type="Gene3D" id="3.30.1490.150">
    <property type="entry name" value="Hypothetical protein ph0010, domain 2"/>
    <property type="match status" value="1"/>
</dbReference>
<dbReference type="InterPro" id="IPR023473">
    <property type="entry name" value="AMMECR1"/>
</dbReference>
<protein>
    <submittedName>
        <fullName evidence="2">AmmeMemoRadiSam system protein A</fullName>
    </submittedName>
</protein>
<dbReference type="Proteomes" id="UP001204486">
    <property type="component" value="Unassembled WGS sequence"/>
</dbReference>
<dbReference type="Pfam" id="PF01871">
    <property type="entry name" value="AMMECR1"/>
    <property type="match status" value="1"/>
</dbReference>
<evidence type="ECO:0000313" key="2">
    <source>
        <dbReference type="EMBL" id="MCP9601188.1"/>
    </source>
</evidence>
<name>A0AAW5IZA2_9BACT</name>
<dbReference type="Gene3D" id="3.30.700.20">
    <property type="entry name" value="Hypothetical protein ph0010, domain 1"/>
    <property type="match status" value="1"/>
</dbReference>
<evidence type="ECO:0000313" key="3">
    <source>
        <dbReference type="Proteomes" id="UP001204486"/>
    </source>
</evidence>
<proteinExistence type="predicted"/>
<dbReference type="EMBL" id="JANDWN010000069">
    <property type="protein sequence ID" value="MCP9601188.1"/>
    <property type="molecule type" value="Genomic_DNA"/>
</dbReference>
<evidence type="ECO:0000259" key="1">
    <source>
        <dbReference type="PROSITE" id="PS51112"/>
    </source>
</evidence>